<dbReference type="InterPro" id="IPR038266">
    <property type="entry name" value="NapC/NirT_cytc_sf"/>
</dbReference>
<keyword evidence="4" id="KW-0249">Electron transport</keyword>
<dbReference type="InterPro" id="IPR054337">
    <property type="entry name" value="Mtrc-MtrF-like_dom_II/IV"/>
</dbReference>
<keyword evidence="3" id="KW-0479">Metal-binding</keyword>
<dbReference type="GO" id="GO:0030313">
    <property type="term" value="C:cell envelope"/>
    <property type="evidence" value="ECO:0007669"/>
    <property type="project" value="UniProtKB-SubCell"/>
</dbReference>
<protein>
    <recommendedName>
        <fullName evidence="6">Outer membrane cytochrome MtrC/MtrF-like domain-containing protein</fullName>
    </recommendedName>
</protein>
<evidence type="ECO:0000313" key="7">
    <source>
        <dbReference type="EMBL" id="MBY6275000.1"/>
    </source>
</evidence>
<dbReference type="Pfam" id="PF22113">
    <property type="entry name" value="Mtrc-MtrF_II-IV_dom"/>
    <property type="match status" value="1"/>
</dbReference>
<organism evidence="7 8">
    <name type="scientific">Symbiobacterium thermophilum</name>
    <dbReference type="NCBI Taxonomy" id="2734"/>
    <lineage>
        <taxon>Bacteria</taxon>
        <taxon>Bacillati</taxon>
        <taxon>Bacillota</taxon>
        <taxon>Clostridia</taxon>
        <taxon>Eubacteriales</taxon>
        <taxon>Symbiobacteriaceae</taxon>
        <taxon>Symbiobacterium</taxon>
    </lineage>
</organism>
<keyword evidence="2" id="KW-0349">Heme</keyword>
<evidence type="ECO:0000256" key="1">
    <source>
        <dbReference type="ARBA" id="ARBA00022448"/>
    </source>
</evidence>
<comment type="caution">
    <text evidence="7">The sequence shown here is derived from an EMBL/GenBank/DDBJ whole genome shotgun (WGS) entry which is preliminary data.</text>
</comment>
<dbReference type="AlphaFoldDB" id="A0A953LD41"/>
<reference evidence="7" key="1">
    <citation type="submission" date="2017-11" db="EMBL/GenBank/DDBJ databases">
        <title>Three new genomes from thermophilic consortium.</title>
        <authorList>
            <person name="Quaggio R."/>
            <person name="Amgarten D."/>
            <person name="Setubal J.C."/>
        </authorList>
    </citation>
    <scope>NUCLEOTIDE SEQUENCE</scope>
    <source>
        <strain evidence="7">ZCTH01-B2</strain>
    </source>
</reference>
<name>A0A953LD41_SYMTR</name>
<evidence type="ECO:0000256" key="3">
    <source>
        <dbReference type="ARBA" id="ARBA00022723"/>
    </source>
</evidence>
<evidence type="ECO:0000256" key="2">
    <source>
        <dbReference type="ARBA" id="ARBA00022617"/>
    </source>
</evidence>
<keyword evidence="5" id="KW-0408">Iron</keyword>
<dbReference type="SUPFAM" id="SSF48695">
    <property type="entry name" value="Multiheme cytochromes"/>
    <property type="match status" value="1"/>
</dbReference>
<dbReference type="Proteomes" id="UP000732377">
    <property type="component" value="Unassembled WGS sequence"/>
</dbReference>
<keyword evidence="1" id="KW-0813">Transport</keyword>
<evidence type="ECO:0000256" key="5">
    <source>
        <dbReference type="ARBA" id="ARBA00023004"/>
    </source>
</evidence>
<dbReference type="GO" id="GO:0046872">
    <property type="term" value="F:metal ion binding"/>
    <property type="evidence" value="ECO:0007669"/>
    <property type="project" value="UniProtKB-KW"/>
</dbReference>
<evidence type="ECO:0000313" key="8">
    <source>
        <dbReference type="Proteomes" id="UP000732377"/>
    </source>
</evidence>
<dbReference type="InterPro" id="IPR036280">
    <property type="entry name" value="Multihaem_cyt_sf"/>
</dbReference>
<feature type="domain" description="Outer membrane cytochrome MtrC/MtrF-like" evidence="6">
    <location>
        <begin position="36"/>
        <end position="117"/>
    </location>
</feature>
<dbReference type="Gene3D" id="1.10.3820.10">
    <property type="entry name" value="Di-heme elbow motif domain"/>
    <property type="match status" value="1"/>
</dbReference>
<gene>
    <name evidence="7" type="ORF">CWE10_02090</name>
</gene>
<dbReference type="EMBL" id="PIUK01000009">
    <property type="protein sequence ID" value="MBY6275000.1"/>
    <property type="molecule type" value="Genomic_DNA"/>
</dbReference>
<evidence type="ECO:0000259" key="6">
    <source>
        <dbReference type="Pfam" id="PF22113"/>
    </source>
</evidence>
<sequence length="143" mass="15532">MCVTKRGWILVAVAAAALVLLIGGPSVITATGAEPATCATCHSMQEFRTTHAQSDHAAVACTQCHLPQGLASIPAKYEAGFKHVWATITGYEDIQLSPESEQILLDNCIACHVQTDHVRVPENRGCLNCHFDDPHGVREDRKW</sequence>
<evidence type="ECO:0000256" key="4">
    <source>
        <dbReference type="ARBA" id="ARBA00022982"/>
    </source>
</evidence>
<proteinExistence type="predicted"/>
<accession>A0A953LD41</accession>